<protein>
    <submittedName>
        <fullName evidence="1">Uncharacterized protein</fullName>
    </submittedName>
</protein>
<reference evidence="1 2" key="1">
    <citation type="journal article" date="2021" name="Sci. Rep.">
        <title>Chromosome anchoring in Senegalese sole (Solea senegalensis) reveals sex-associated markers and genome rearrangements in flatfish.</title>
        <authorList>
            <person name="Guerrero-Cozar I."/>
            <person name="Gomez-Garrido J."/>
            <person name="Berbel C."/>
            <person name="Martinez-Blanch J.F."/>
            <person name="Alioto T."/>
            <person name="Claros M.G."/>
            <person name="Gagnaire P.A."/>
            <person name="Manchado M."/>
        </authorList>
    </citation>
    <scope>NUCLEOTIDE SEQUENCE [LARGE SCALE GENOMIC DNA]</scope>
    <source>
        <strain evidence="1">Sse05_10M</strain>
    </source>
</reference>
<keyword evidence="2" id="KW-1185">Reference proteome</keyword>
<accession>A0AAV6QWN2</accession>
<evidence type="ECO:0000313" key="1">
    <source>
        <dbReference type="EMBL" id="KAG7496594.1"/>
    </source>
</evidence>
<name>A0AAV6QWN2_SOLSE</name>
<dbReference type="AlphaFoldDB" id="A0AAV6QWN2"/>
<sequence length="87" mass="9287">MSTSSSSGQCLCVGVVTTSPVVDFKVVVLKCLKRPCQLPLWFFEVEKLGEGSMVGAQQEPLPIEDSTALRPTSLASVPTMNGLWESG</sequence>
<comment type="caution">
    <text evidence="1">The sequence shown here is derived from an EMBL/GenBank/DDBJ whole genome shotgun (WGS) entry which is preliminary data.</text>
</comment>
<dbReference type="Proteomes" id="UP000693946">
    <property type="component" value="Linkage Group LG3"/>
</dbReference>
<dbReference type="EMBL" id="JAGKHQ010000015">
    <property type="protein sequence ID" value="KAG7496594.1"/>
    <property type="molecule type" value="Genomic_DNA"/>
</dbReference>
<organism evidence="1 2">
    <name type="scientific">Solea senegalensis</name>
    <name type="common">Senegalese sole</name>
    <dbReference type="NCBI Taxonomy" id="28829"/>
    <lineage>
        <taxon>Eukaryota</taxon>
        <taxon>Metazoa</taxon>
        <taxon>Chordata</taxon>
        <taxon>Craniata</taxon>
        <taxon>Vertebrata</taxon>
        <taxon>Euteleostomi</taxon>
        <taxon>Actinopterygii</taxon>
        <taxon>Neopterygii</taxon>
        <taxon>Teleostei</taxon>
        <taxon>Neoteleostei</taxon>
        <taxon>Acanthomorphata</taxon>
        <taxon>Carangaria</taxon>
        <taxon>Pleuronectiformes</taxon>
        <taxon>Pleuronectoidei</taxon>
        <taxon>Soleidae</taxon>
        <taxon>Solea</taxon>
    </lineage>
</organism>
<evidence type="ECO:0000313" key="2">
    <source>
        <dbReference type="Proteomes" id="UP000693946"/>
    </source>
</evidence>
<proteinExistence type="predicted"/>
<gene>
    <name evidence="1" type="ORF">JOB18_021640</name>
</gene>